<dbReference type="SUPFAM" id="SSF54285">
    <property type="entry name" value="MoaD/ThiS"/>
    <property type="match status" value="1"/>
</dbReference>
<dbReference type="Proteomes" id="UP000276526">
    <property type="component" value="Unassembled WGS sequence"/>
</dbReference>
<dbReference type="NCBIfam" id="TIGR01683">
    <property type="entry name" value="thiS"/>
    <property type="match status" value="1"/>
</dbReference>
<dbReference type="OrthoDB" id="163636at2"/>
<dbReference type="Pfam" id="PF02597">
    <property type="entry name" value="ThiS"/>
    <property type="match status" value="1"/>
</dbReference>
<evidence type="ECO:0000313" key="4">
    <source>
        <dbReference type="Proteomes" id="UP000278422"/>
    </source>
</evidence>
<dbReference type="InterPro" id="IPR016155">
    <property type="entry name" value="Mopterin_synth/thiamin_S_b"/>
</dbReference>
<evidence type="ECO:0000313" key="3">
    <source>
        <dbReference type="Proteomes" id="UP000276526"/>
    </source>
</evidence>
<dbReference type="CDD" id="cd00565">
    <property type="entry name" value="Ubl_ThiS"/>
    <property type="match status" value="1"/>
</dbReference>
<dbReference type="InterPro" id="IPR010035">
    <property type="entry name" value="Thi_S"/>
</dbReference>
<sequence length="72" mass="7724">MERMMICTDVNGEEHCVEPATTVAELVGGIVDSTRGIAVAVDGRVLPRDRWSETLGDLRPESVDILTVVQGG</sequence>
<dbReference type="EMBL" id="PQNQ01000001">
    <property type="protein sequence ID" value="RRQ05626.1"/>
    <property type="molecule type" value="Genomic_DNA"/>
</dbReference>
<evidence type="ECO:0000313" key="1">
    <source>
        <dbReference type="EMBL" id="RRO87474.1"/>
    </source>
</evidence>
<protein>
    <submittedName>
        <fullName evidence="2">Thiamine biosynthesis protein ThiS</fullName>
    </submittedName>
</protein>
<name>A0A3R8R7H0_9CORY</name>
<dbReference type="EMBL" id="PQNK01000003">
    <property type="protein sequence ID" value="RRO87474.1"/>
    <property type="molecule type" value="Genomic_DNA"/>
</dbReference>
<comment type="caution">
    <text evidence="2">The sequence shown here is derived from an EMBL/GenBank/DDBJ whole genome shotgun (WGS) entry which is preliminary data.</text>
</comment>
<gene>
    <name evidence="2" type="primary">thiS</name>
    <name evidence="2" type="ORF">CXF42_00380</name>
    <name evidence="1" type="ORF">CXF48_02795</name>
</gene>
<dbReference type="Gene3D" id="3.10.20.30">
    <property type="match status" value="1"/>
</dbReference>
<dbReference type="InterPro" id="IPR003749">
    <property type="entry name" value="ThiS/MoaD-like"/>
</dbReference>
<reference evidence="3 4" key="1">
    <citation type="submission" date="2018-01" db="EMBL/GenBank/DDBJ databases">
        <title>Twenty Corynebacterium bovis Genomes.</title>
        <authorList>
            <person name="Gulvik C.A."/>
        </authorList>
    </citation>
    <scope>NUCLEOTIDE SEQUENCE [LARGE SCALE GENOMIC DNA]</scope>
    <source>
        <strain evidence="2 4">16-2004</strain>
        <strain evidence="1 3">F6900</strain>
    </source>
</reference>
<evidence type="ECO:0000313" key="2">
    <source>
        <dbReference type="EMBL" id="RRQ05626.1"/>
    </source>
</evidence>
<accession>A0A3R8R7H0</accession>
<dbReference type="InterPro" id="IPR012675">
    <property type="entry name" value="Beta-grasp_dom_sf"/>
</dbReference>
<dbReference type="AlphaFoldDB" id="A0A3R8R7H0"/>
<organism evidence="2 4">
    <name type="scientific">Corynebacterium bovis</name>
    <dbReference type="NCBI Taxonomy" id="36808"/>
    <lineage>
        <taxon>Bacteria</taxon>
        <taxon>Bacillati</taxon>
        <taxon>Actinomycetota</taxon>
        <taxon>Actinomycetes</taxon>
        <taxon>Mycobacteriales</taxon>
        <taxon>Corynebacteriaceae</taxon>
        <taxon>Corynebacterium</taxon>
    </lineage>
</organism>
<proteinExistence type="predicted"/>
<keyword evidence="4" id="KW-1185">Reference proteome</keyword>
<dbReference type="Proteomes" id="UP000278422">
    <property type="component" value="Unassembled WGS sequence"/>
</dbReference>